<dbReference type="InterPro" id="IPR001173">
    <property type="entry name" value="Glyco_trans_2-like"/>
</dbReference>
<evidence type="ECO:0000256" key="3">
    <source>
        <dbReference type="ARBA" id="ARBA00022679"/>
    </source>
</evidence>
<sequence length="2007" mass="217988">MRITPDPQMPRGAARADASPAVSVIVPVHDVAAHIGPCLQSLREQTFTDFEVIVVDDGSTDGSDRAARAAVAQDPRFRLIRQDNRGLSEARNAGLDAAKGAVLAFVDGDDRVMPDFLARMHGALVAHDADWVACALRYCFGDGSGTAHSAIHDAADLAAHPTARLYRFDDWCEVIRHFPSAWNKLYRRSLIDGLRFDPGTWFEDHAFFLRAAARTDHILHLPEPLYLQTRGRPGQITTSDDERVFDQFPVLDTVRAILEAGPHGAADTAFARLAARLTSERSTALRDPERLARFARTAAQTLRAADVDHRAGQDAGGAQARDIEVAGETPLSVVLPWDGRDTDALAATLATLAGQPGPAHEVIVVCPPAAAPSARSLGAAQVIATRARGPGRARQAGLAAARGRYVLFLAAGDRVVPGALADWTEAALRAGADIAVAQFRMGTTDVAPVHNGFADMRPLRDGQPPEGPLDLAPEVAIALAPDLGNRLIRRTFAEAEGLRFTPGPRSGWAVALGAALLAERGAYLDRPAVALARYDPGRRAGGRLGAGHAALLAALPARAAARLPRGWQRRLYARALRDEVDTALPAARPARALRLGAAAAGALRRGYGDAAHTPAGLDPSVGPRLARLLDPLSLLRAARHSSPGVGPVAPQAQRHIFPLHDDGFARFRIAFHAHPCANIFFTDARGALCPLHLSFRADEQRLVVNDTRADGRWRTERPMPFPLRREGHAVTVHFDLPRVHVAIDGARVCTLGPRSLRHRGGLHALDRITHLSLEGGARALDLVPRTPGRALTLDPRLMFRAARPPDGATLTCDARDAALPVTEAALPDGTPALVAAPVGRLWTPGQDAVTVRLGREARLTLTREDMAARIAALLQAGLDTGDMPLLTVAIEQVAAARLMPLLPAAERDRIRTLARRVGLSGSLERCEDDDAPRAGDAAAEALRRVDPGRAAIDAAVARFTQSQRSDPPADPAQVLAGLALPPAERRGLFLALSEHFCTGRADFGVLFDAARAEGLHRFDPAQADVWARSAMLPFLLFSGDHAAVDRTLWSLTDPDEGWALTPCIARTVRQAQTRDDVPAWLRDGAAYAFFEIARRQSKDYWGRAPCAEFVAVAAWLAAHMRGDEEMRRDVVRSCIEIYGLSRAFWTALDAETDGVPPPELVPARQHFETIRAEGSSDAARHEALRWFEAHGTADAARIRRDLLGPAGLPRERGQAPTRRALEGDSPTPAKSAIRHMAFPGSAPVETDVVALATEGMGDLYPDIPRARHPGHQIRVAERLERLVRDPDAEPADRILAELAPLADARDGYLGIGLALSLAAAWPPDGPAADRAADWALARVAGLPDASRAGLAAAPALQAPLARLTARDDAVARRVRDALGNILPPARSAREPLDTGLPEAPLYDTVVTVFSCRANLETRIPALRAGWLSLLEDLGVPYLVMVGDGDGTRRGDTVFLEAPDDYEGLPQKTLAAIDWVVRRTRHAHMLKIDDDCFLNAPLFFRSLSFRKHDYYGRRLHRAPGQMDRAWHQAKSRSARGRLDLDRSPEPSTYADGGSGYTLSRAAMRAACAAADSPEGRRLIADSFMEDKLLGDLLALKGVQVADEDYRISIRRRAHRDATPVSAWVNGFLPSRAAPVTLAHLDRTTDQAEAMRQLSAPTLAPRKIWPSFQDVRLGYQSNALDLVSPEARVERAREAEVAVVACMRNEMFMLETFLEHYRRLGVGAFLVADNGSDDGTLDMLAEQEDVALFSVDTDYNRSAFGVAWQQALLSAFRPGRWSLVADADELLVWQRRQTETLPELLRAPEFATAEAVRIFMLDMYPDGRLSDVTLQSGDPFAEAGYADREPFLTHSPMRGPFSDQPAWTSALRHRLIPGASPNDFTAQKLGLLRYHPFMRLSAGLHFVADARIATRELIFGHFKYTADFRRKAEAEVARGQHWGDAREYRKYLALVSEGRERIFDPDVSVPWTEAPFVAARLDRASPPPPRGATSADPAATPPGAKRAPQHQEL</sequence>
<evidence type="ECO:0000313" key="11">
    <source>
        <dbReference type="EMBL" id="REC57811.1"/>
    </source>
</evidence>
<evidence type="ECO:0000256" key="2">
    <source>
        <dbReference type="ARBA" id="ARBA00022676"/>
    </source>
</evidence>
<dbReference type="InterPro" id="IPR029044">
    <property type="entry name" value="Nucleotide-diphossugar_trans"/>
</dbReference>
<dbReference type="GO" id="GO:0016758">
    <property type="term" value="F:hexosyltransferase activity"/>
    <property type="evidence" value="ECO:0007669"/>
    <property type="project" value="InterPro"/>
</dbReference>
<evidence type="ECO:0000259" key="10">
    <source>
        <dbReference type="Pfam" id="PF00535"/>
    </source>
</evidence>
<feature type="domain" description="Glycosyltransferase 2-like" evidence="10">
    <location>
        <begin position="23"/>
        <end position="192"/>
    </location>
</feature>
<dbReference type="GO" id="GO:0016020">
    <property type="term" value="C:membrane"/>
    <property type="evidence" value="ECO:0007669"/>
    <property type="project" value="InterPro"/>
</dbReference>
<evidence type="ECO:0000256" key="9">
    <source>
        <dbReference type="SAM" id="MobiDB-lite"/>
    </source>
</evidence>
<keyword evidence="8" id="KW-0472">Membrane</keyword>
<organism evidence="11 12">
    <name type="scientific">Rhodosalinus sediminis</name>
    <dbReference type="NCBI Taxonomy" id="1940533"/>
    <lineage>
        <taxon>Bacteria</taxon>
        <taxon>Pseudomonadati</taxon>
        <taxon>Pseudomonadota</taxon>
        <taxon>Alphaproteobacteria</taxon>
        <taxon>Rhodobacterales</taxon>
        <taxon>Paracoccaceae</taxon>
        <taxon>Rhodosalinus</taxon>
    </lineage>
</organism>
<dbReference type="SUPFAM" id="SSF53448">
    <property type="entry name" value="Nucleotide-diphospho-sugar transferases"/>
    <property type="match status" value="3"/>
</dbReference>
<evidence type="ECO:0000256" key="4">
    <source>
        <dbReference type="ARBA" id="ARBA00022692"/>
    </source>
</evidence>
<feature type="domain" description="Glycosyltransferase 2-like" evidence="10">
    <location>
        <begin position="343"/>
        <end position="444"/>
    </location>
</feature>
<name>A0A3D9BWT3_9RHOB</name>
<evidence type="ECO:0000256" key="1">
    <source>
        <dbReference type="ARBA" id="ARBA00004323"/>
    </source>
</evidence>
<dbReference type="InterPro" id="IPR050834">
    <property type="entry name" value="Glycosyltransf_2"/>
</dbReference>
<accession>A0A3D9BWT3</accession>
<dbReference type="RefSeq" id="WP_115979067.1">
    <property type="nucleotide sequence ID" value="NZ_QOHR01000005.1"/>
</dbReference>
<comment type="caution">
    <text evidence="11">The sequence shown here is derived from an EMBL/GenBank/DDBJ whole genome shotgun (WGS) entry which is preliminary data.</text>
</comment>
<proteinExistence type="predicted"/>
<keyword evidence="4" id="KW-0812">Transmembrane</keyword>
<keyword evidence="2" id="KW-0328">Glycosyltransferase</keyword>
<evidence type="ECO:0000256" key="8">
    <source>
        <dbReference type="ARBA" id="ARBA00023136"/>
    </source>
</evidence>
<comment type="subcellular location">
    <subcellularLocation>
        <location evidence="1">Golgi apparatus membrane</location>
        <topology evidence="1">Single-pass type II membrane protein</topology>
    </subcellularLocation>
</comment>
<dbReference type="PANTHER" id="PTHR43685:SF2">
    <property type="entry name" value="GLYCOSYLTRANSFERASE 2-LIKE DOMAIN-CONTAINING PROTEIN"/>
    <property type="match status" value="1"/>
</dbReference>
<gene>
    <name evidence="11" type="ORF">DRV84_06470</name>
</gene>
<protein>
    <submittedName>
        <fullName evidence="11">Glycosyltransferase</fullName>
    </submittedName>
</protein>
<dbReference type="Pfam" id="PF13704">
    <property type="entry name" value="Glyco_tranf_2_4"/>
    <property type="match status" value="1"/>
</dbReference>
<dbReference type="Pfam" id="PF01762">
    <property type="entry name" value="Galactosyl_T"/>
    <property type="match status" value="1"/>
</dbReference>
<evidence type="ECO:0000256" key="5">
    <source>
        <dbReference type="ARBA" id="ARBA00022968"/>
    </source>
</evidence>
<keyword evidence="6" id="KW-1133">Transmembrane helix</keyword>
<keyword evidence="7" id="KW-0333">Golgi apparatus</keyword>
<dbReference type="InterPro" id="IPR002659">
    <property type="entry name" value="Glyco_trans_31"/>
</dbReference>
<dbReference type="SUPFAM" id="SSF49899">
    <property type="entry name" value="Concanavalin A-like lectins/glucanases"/>
    <property type="match status" value="1"/>
</dbReference>
<dbReference type="PANTHER" id="PTHR43685">
    <property type="entry name" value="GLYCOSYLTRANSFERASE"/>
    <property type="match status" value="1"/>
</dbReference>
<feature type="region of interest" description="Disordered" evidence="9">
    <location>
        <begin position="1525"/>
        <end position="1552"/>
    </location>
</feature>
<dbReference type="Gene3D" id="3.90.550.10">
    <property type="entry name" value="Spore Coat Polysaccharide Biosynthesis Protein SpsA, Chain A"/>
    <property type="match status" value="2"/>
</dbReference>
<dbReference type="Proteomes" id="UP000257131">
    <property type="component" value="Unassembled WGS sequence"/>
</dbReference>
<dbReference type="Gene3D" id="2.60.120.200">
    <property type="match status" value="1"/>
</dbReference>
<dbReference type="EMBL" id="QOHR01000005">
    <property type="protein sequence ID" value="REC57811.1"/>
    <property type="molecule type" value="Genomic_DNA"/>
</dbReference>
<dbReference type="CDD" id="cd00761">
    <property type="entry name" value="Glyco_tranf_GTA_type"/>
    <property type="match status" value="2"/>
</dbReference>
<dbReference type="GO" id="GO:0044010">
    <property type="term" value="P:single-species biofilm formation"/>
    <property type="evidence" value="ECO:0007669"/>
    <property type="project" value="TreeGrafter"/>
</dbReference>
<feature type="region of interest" description="Disordered" evidence="9">
    <location>
        <begin position="1203"/>
        <end position="1229"/>
    </location>
</feature>
<keyword evidence="12" id="KW-1185">Reference proteome</keyword>
<dbReference type="Pfam" id="PF00535">
    <property type="entry name" value="Glycos_transf_2"/>
    <property type="match status" value="2"/>
</dbReference>
<keyword evidence="3 11" id="KW-0808">Transferase</keyword>
<evidence type="ECO:0000313" key="12">
    <source>
        <dbReference type="Proteomes" id="UP000257131"/>
    </source>
</evidence>
<dbReference type="InterPro" id="IPR013320">
    <property type="entry name" value="ConA-like_dom_sf"/>
</dbReference>
<feature type="region of interest" description="Disordered" evidence="9">
    <location>
        <begin position="1974"/>
        <end position="2007"/>
    </location>
</feature>
<keyword evidence="5" id="KW-0735">Signal-anchor</keyword>
<dbReference type="Gene3D" id="3.90.550.50">
    <property type="match status" value="1"/>
</dbReference>
<evidence type="ECO:0000256" key="7">
    <source>
        <dbReference type="ARBA" id="ARBA00023034"/>
    </source>
</evidence>
<reference evidence="11 12" key="1">
    <citation type="journal article" date="2017" name="Int. J. Syst. Evol. Microbiol.">
        <title>Rhodosalinus sediminis gen. nov., sp. nov., isolated from marine saltern.</title>
        <authorList>
            <person name="Guo L.Y."/>
            <person name="Ling S.K."/>
            <person name="Li C.M."/>
            <person name="Chen G.J."/>
            <person name="Du Z.J."/>
        </authorList>
    </citation>
    <scope>NUCLEOTIDE SEQUENCE [LARGE SCALE GENOMIC DNA]</scope>
    <source>
        <strain evidence="11 12">WDN1C137</strain>
    </source>
</reference>
<dbReference type="OrthoDB" id="7981249at2"/>
<evidence type="ECO:0000256" key="6">
    <source>
        <dbReference type="ARBA" id="ARBA00022989"/>
    </source>
</evidence>